<evidence type="ECO:0000259" key="1">
    <source>
        <dbReference type="PROSITE" id="PS50164"/>
    </source>
</evidence>
<evidence type="ECO:0000313" key="3">
    <source>
        <dbReference type="Proteomes" id="UP000075583"/>
    </source>
</evidence>
<dbReference type="PROSITE" id="PS50164">
    <property type="entry name" value="GIY_YIG"/>
    <property type="match status" value="1"/>
</dbReference>
<dbReference type="InterPro" id="IPR000305">
    <property type="entry name" value="GIY-YIG_endonuc"/>
</dbReference>
<organism evidence="2 3">
    <name type="scientific">Roseivirga ehrenbergii (strain DSM 102268 / JCM 13514 / KCTC 12282 / NCIMB 14502 / KMM 6017)</name>
    <dbReference type="NCBI Taxonomy" id="279360"/>
    <lineage>
        <taxon>Bacteria</taxon>
        <taxon>Pseudomonadati</taxon>
        <taxon>Bacteroidota</taxon>
        <taxon>Cytophagia</taxon>
        <taxon>Cytophagales</taxon>
        <taxon>Roseivirgaceae</taxon>
        <taxon>Roseivirga</taxon>
    </lineage>
</organism>
<feature type="domain" description="GIY-YIG" evidence="1">
    <location>
        <begin position="1"/>
        <end position="75"/>
    </location>
</feature>
<reference evidence="2" key="1">
    <citation type="submission" date="2016-01" db="EMBL/GenBank/DDBJ databases">
        <title>Genome sequencing of Roseivirga ehrenbergii KMM 6017.</title>
        <authorList>
            <person name="Selvaratnam C."/>
            <person name="Thevarajoo S."/>
            <person name="Goh K.M."/>
            <person name="Ee R."/>
            <person name="Chan K.-G."/>
            <person name="Chong C.S."/>
        </authorList>
    </citation>
    <scope>NUCLEOTIDE SEQUENCE [LARGE SCALE GENOMIC DNA]</scope>
    <source>
        <strain evidence="2">KMM 6017</strain>
    </source>
</reference>
<dbReference type="RefSeq" id="WP_062587667.1">
    <property type="nucleotide sequence ID" value="NZ_LQZQ01000001.1"/>
</dbReference>
<comment type="caution">
    <text evidence="2">The sequence shown here is derived from an EMBL/GenBank/DDBJ whole genome shotgun (WGS) entry which is preliminary data.</text>
</comment>
<dbReference type="Gene3D" id="3.40.1440.10">
    <property type="entry name" value="GIY-YIG endonuclease"/>
    <property type="match status" value="1"/>
</dbReference>
<evidence type="ECO:0000313" key="2">
    <source>
        <dbReference type="EMBL" id="KYG81955.1"/>
    </source>
</evidence>
<dbReference type="InterPro" id="IPR035901">
    <property type="entry name" value="GIY-YIG_endonuc_sf"/>
</dbReference>
<sequence length="77" mass="9050">MHTVYILKCSDGSHYMGCTGNLEERLKRHNKGEVSYTKLRLLFDVVLTINFPEKYKALAFEKLKSGRGRAFMYKRFI</sequence>
<dbReference type="SUPFAM" id="SSF82771">
    <property type="entry name" value="GIY-YIG endonuclease"/>
    <property type="match status" value="1"/>
</dbReference>
<protein>
    <submittedName>
        <fullName evidence="2">Excinuclease ABC subunit C</fullName>
    </submittedName>
</protein>
<name>A0A150XTK1_ROSEK</name>
<dbReference type="Pfam" id="PF01541">
    <property type="entry name" value="GIY-YIG"/>
    <property type="match status" value="1"/>
</dbReference>
<gene>
    <name evidence="2" type="ORF">MB14_00755</name>
</gene>
<dbReference type="Proteomes" id="UP000075583">
    <property type="component" value="Unassembled WGS sequence"/>
</dbReference>
<dbReference type="AlphaFoldDB" id="A0A150XTK1"/>
<accession>A0A150XTK1</accession>
<keyword evidence="3" id="KW-1185">Reference proteome</keyword>
<dbReference type="EMBL" id="LQZQ01000001">
    <property type="protein sequence ID" value="KYG81955.1"/>
    <property type="molecule type" value="Genomic_DNA"/>
</dbReference>
<proteinExistence type="predicted"/>
<dbReference type="OrthoDB" id="1495241at2"/>